<comment type="similarity">
    <text evidence="2">Belongs to the EamA transporter family.</text>
</comment>
<comment type="caution">
    <text evidence="10">The sequence shown here is derived from an EMBL/GenBank/DDBJ whole genome shotgun (WGS) entry which is preliminary data.</text>
</comment>
<dbReference type="RefSeq" id="WP_212951257.1">
    <property type="nucleotide sequence ID" value="NZ_BORW01000021.1"/>
</dbReference>
<dbReference type="SUPFAM" id="SSF103481">
    <property type="entry name" value="Multidrug resistance efflux transporter EmrE"/>
    <property type="match status" value="2"/>
</dbReference>
<keyword evidence="11" id="KW-1185">Reference proteome</keyword>
<keyword evidence="5 8" id="KW-1133">Transmembrane helix</keyword>
<dbReference type="InterPro" id="IPR000620">
    <property type="entry name" value="EamA_dom"/>
</dbReference>
<feature type="transmembrane region" description="Helical" evidence="8">
    <location>
        <begin position="33"/>
        <end position="52"/>
    </location>
</feature>
<comment type="subcellular location">
    <subcellularLocation>
        <location evidence="1">Cell membrane</location>
        <topology evidence="1">Multi-pass membrane protein</topology>
    </subcellularLocation>
</comment>
<evidence type="ECO:0000256" key="2">
    <source>
        <dbReference type="ARBA" id="ARBA00007362"/>
    </source>
</evidence>
<feature type="transmembrane region" description="Helical" evidence="8">
    <location>
        <begin position="281"/>
        <end position="300"/>
    </location>
</feature>
<gene>
    <name evidence="10" type="ORF">J21TS3_35580</name>
</gene>
<feature type="transmembrane region" description="Helical" evidence="8">
    <location>
        <begin position="158"/>
        <end position="178"/>
    </location>
</feature>
<keyword evidence="3" id="KW-1003">Cell membrane</keyword>
<feature type="transmembrane region" description="Helical" evidence="8">
    <location>
        <begin position="223"/>
        <end position="244"/>
    </location>
</feature>
<evidence type="ECO:0000256" key="8">
    <source>
        <dbReference type="SAM" id="Phobius"/>
    </source>
</evidence>
<dbReference type="Pfam" id="PF00892">
    <property type="entry name" value="EamA"/>
    <property type="match status" value="2"/>
</dbReference>
<evidence type="ECO:0000256" key="6">
    <source>
        <dbReference type="ARBA" id="ARBA00023136"/>
    </source>
</evidence>
<feature type="transmembrane region" description="Helical" evidence="8">
    <location>
        <begin position="98"/>
        <end position="117"/>
    </location>
</feature>
<evidence type="ECO:0000259" key="9">
    <source>
        <dbReference type="Pfam" id="PF00892"/>
    </source>
</evidence>
<evidence type="ECO:0000256" key="4">
    <source>
        <dbReference type="ARBA" id="ARBA00022692"/>
    </source>
</evidence>
<feature type="transmembrane region" description="Helical" evidence="8">
    <location>
        <begin position="126"/>
        <end position="146"/>
    </location>
</feature>
<reference evidence="10 11" key="1">
    <citation type="submission" date="2021-03" db="EMBL/GenBank/DDBJ databases">
        <title>Antimicrobial resistance genes in bacteria isolated from Japanese honey, and their potential for conferring macrolide and lincosamide resistance in the American foulbrood pathogen Paenibacillus larvae.</title>
        <authorList>
            <person name="Okamoto M."/>
            <person name="Kumagai M."/>
            <person name="Kanamori H."/>
            <person name="Takamatsu D."/>
        </authorList>
    </citation>
    <scope>NUCLEOTIDE SEQUENCE [LARGE SCALE GENOMIC DNA]</scope>
    <source>
        <strain evidence="10 11">J21TS3</strain>
    </source>
</reference>
<accession>A0ABQ4LZM6</accession>
<evidence type="ECO:0000256" key="5">
    <source>
        <dbReference type="ARBA" id="ARBA00022989"/>
    </source>
</evidence>
<feature type="transmembrane region" description="Helical" evidence="8">
    <location>
        <begin position="256"/>
        <end position="275"/>
    </location>
</feature>
<evidence type="ECO:0000256" key="3">
    <source>
        <dbReference type="ARBA" id="ARBA00022475"/>
    </source>
</evidence>
<dbReference type="InterPro" id="IPR037185">
    <property type="entry name" value="EmrE-like"/>
</dbReference>
<feature type="transmembrane region" description="Helical" evidence="8">
    <location>
        <begin position="64"/>
        <end position="86"/>
    </location>
</feature>
<dbReference type="Gene3D" id="1.10.3730.20">
    <property type="match status" value="2"/>
</dbReference>
<sequence>MERMKGFFYLGCAFGLAGTSVVAATFVNGELGTFTITSVSLLISLVCLLPFCSRKLFRTIRSLAARDWVLLFSQAVFGVFLFRMFLLLGLARTSSSEAGILTGATPAITVLFAMLLLREKTNVTRILGVLCTVFGILLIQGLFLPGSRFTYEHLQGNLLVLCAAACESLFNVLSRAAAALRVNKQQNIHPAVQTVLVSAMAWTISFIPSLSEHPLASLAGIGWLGWLALVWYGPVVTALAFVCWYAGIRRCSASTAAAFSGMMPFTALILSVWLLKEETGWHQWMSGLLVIAGMVLIGSMRTGSQAEKAQRSITSPKGNNPSNRMASYQAKD</sequence>
<feature type="compositionally biased region" description="Polar residues" evidence="7">
    <location>
        <begin position="307"/>
        <end position="326"/>
    </location>
</feature>
<protein>
    <recommendedName>
        <fullName evidence="9">EamA domain-containing protein</fullName>
    </recommendedName>
</protein>
<keyword evidence="4 8" id="KW-0812">Transmembrane</keyword>
<dbReference type="PANTHER" id="PTHR32322:SF18">
    <property type="entry name" value="S-ADENOSYLMETHIONINE_S-ADENOSYLHOMOCYSTEINE TRANSPORTER"/>
    <property type="match status" value="1"/>
</dbReference>
<evidence type="ECO:0000256" key="7">
    <source>
        <dbReference type="SAM" id="MobiDB-lite"/>
    </source>
</evidence>
<evidence type="ECO:0000256" key="1">
    <source>
        <dbReference type="ARBA" id="ARBA00004651"/>
    </source>
</evidence>
<dbReference type="Proteomes" id="UP000680638">
    <property type="component" value="Unassembled WGS sequence"/>
</dbReference>
<feature type="region of interest" description="Disordered" evidence="7">
    <location>
        <begin position="307"/>
        <end position="332"/>
    </location>
</feature>
<feature type="transmembrane region" description="Helical" evidence="8">
    <location>
        <begin position="190"/>
        <end position="211"/>
    </location>
</feature>
<dbReference type="EMBL" id="BORW01000021">
    <property type="protein sequence ID" value="GIO68737.1"/>
    <property type="molecule type" value="Genomic_DNA"/>
</dbReference>
<proteinExistence type="inferred from homology"/>
<dbReference type="InterPro" id="IPR050638">
    <property type="entry name" value="AA-Vitamin_Transporters"/>
</dbReference>
<keyword evidence="6 8" id="KW-0472">Membrane</keyword>
<feature type="domain" description="EamA" evidence="9">
    <location>
        <begin position="8"/>
        <end position="139"/>
    </location>
</feature>
<name>A0ABQ4LZM6_9BACL</name>
<evidence type="ECO:0000313" key="11">
    <source>
        <dbReference type="Proteomes" id="UP000680638"/>
    </source>
</evidence>
<dbReference type="PANTHER" id="PTHR32322">
    <property type="entry name" value="INNER MEMBRANE TRANSPORTER"/>
    <property type="match status" value="1"/>
</dbReference>
<feature type="domain" description="EamA" evidence="9">
    <location>
        <begin position="156"/>
        <end position="297"/>
    </location>
</feature>
<organism evidence="10 11">
    <name type="scientific">Paenibacillus cookii</name>
    <dbReference type="NCBI Taxonomy" id="157839"/>
    <lineage>
        <taxon>Bacteria</taxon>
        <taxon>Bacillati</taxon>
        <taxon>Bacillota</taxon>
        <taxon>Bacilli</taxon>
        <taxon>Bacillales</taxon>
        <taxon>Paenibacillaceae</taxon>
        <taxon>Paenibacillus</taxon>
    </lineage>
</organism>
<evidence type="ECO:0000313" key="10">
    <source>
        <dbReference type="EMBL" id="GIO68737.1"/>
    </source>
</evidence>